<protein>
    <submittedName>
        <fullName evidence="2">Uncharacterized protein</fullName>
    </submittedName>
</protein>
<feature type="transmembrane region" description="Helical" evidence="1">
    <location>
        <begin position="40"/>
        <end position="58"/>
    </location>
</feature>
<dbReference type="EMBL" id="KQ085973">
    <property type="protein sequence ID" value="KLO12663.1"/>
    <property type="molecule type" value="Genomic_DNA"/>
</dbReference>
<keyword evidence="3" id="KW-1185">Reference proteome</keyword>
<dbReference type="AlphaFoldDB" id="A0A0H2RT90"/>
<sequence length="545" mass="58667">MSDSSKNKEASVAYEEVAYSSEGANVFAPTSSRFGSRFQMGVFLLAGVVLMLAHHFFYNSLDGKAVDSQLFIVRGFSLSDQSVSSILGNAVAYAARTVLSAGIGVVFIQVLWSKLRREQFSVKQIDSLVAASKGSPFTVSSIPTWRYAFWLAAIAAMATLMSLISIIAPGSLRVESFEFSTPRDCSVRTVSLNTANIVSYTAGSNASSSNSDMVFNGAQARLMAIASQVLMGGAALQPVNDCNGACQYEINFLAPVATCNPVDSSFDFSSWLPAPANDTAPVNVWTAKYAGLWTVVATRDLNTNTQSAVNCTTFNATYHAFVTHTNTTSSTVDVYQTDLHNEFFSVVQSPLGSQSQQDYTSAQYDALFTAFADTLAGGVNYNPVTQEYSPNDNFFVAYSSLFTSPGTSKYAWAAASNLSTLLPSFMRNLSVSMLSDILSSTTNSTTAPFDTTCWFTSSAYSYNRTRLLATYGAAIGITAICMLFGFYAIHTNGVEESVAFSRIMGSILNKPLFDDRYELSRSSKLTANGSPDGQLKLVPTTYGPI</sequence>
<gene>
    <name evidence="2" type="ORF">SCHPADRAFT_890628</name>
</gene>
<feature type="transmembrane region" description="Helical" evidence="1">
    <location>
        <begin position="90"/>
        <end position="112"/>
    </location>
</feature>
<keyword evidence="1" id="KW-0472">Membrane</keyword>
<evidence type="ECO:0000313" key="3">
    <source>
        <dbReference type="Proteomes" id="UP000053477"/>
    </source>
</evidence>
<organism evidence="2 3">
    <name type="scientific">Schizopora paradoxa</name>
    <dbReference type="NCBI Taxonomy" id="27342"/>
    <lineage>
        <taxon>Eukaryota</taxon>
        <taxon>Fungi</taxon>
        <taxon>Dikarya</taxon>
        <taxon>Basidiomycota</taxon>
        <taxon>Agaricomycotina</taxon>
        <taxon>Agaricomycetes</taxon>
        <taxon>Hymenochaetales</taxon>
        <taxon>Schizoporaceae</taxon>
        <taxon>Schizopora</taxon>
    </lineage>
</organism>
<accession>A0A0H2RT90</accession>
<keyword evidence="1" id="KW-0812">Transmembrane</keyword>
<feature type="transmembrane region" description="Helical" evidence="1">
    <location>
        <begin position="147"/>
        <end position="168"/>
    </location>
</feature>
<keyword evidence="1" id="KW-1133">Transmembrane helix</keyword>
<dbReference type="PANTHER" id="PTHR35041:SF6">
    <property type="entry name" value="FORMYLMETHIONINE DEFORMYLASE-LIKE PROTEIN-RELATED"/>
    <property type="match status" value="1"/>
</dbReference>
<dbReference type="InParanoid" id="A0A0H2RT90"/>
<feature type="transmembrane region" description="Helical" evidence="1">
    <location>
        <begin position="468"/>
        <end position="489"/>
    </location>
</feature>
<name>A0A0H2RT90_9AGAM</name>
<dbReference type="STRING" id="27342.A0A0H2RT90"/>
<dbReference type="OrthoDB" id="3198553at2759"/>
<reference evidence="2 3" key="1">
    <citation type="submission" date="2015-04" db="EMBL/GenBank/DDBJ databases">
        <title>Complete genome sequence of Schizopora paradoxa KUC8140, a cosmopolitan wood degrader in East Asia.</title>
        <authorList>
            <consortium name="DOE Joint Genome Institute"/>
            <person name="Min B."/>
            <person name="Park H."/>
            <person name="Jang Y."/>
            <person name="Kim J.-J."/>
            <person name="Kim K.H."/>
            <person name="Pangilinan J."/>
            <person name="Lipzen A."/>
            <person name="Riley R."/>
            <person name="Grigoriev I.V."/>
            <person name="Spatafora J.W."/>
            <person name="Choi I.-G."/>
        </authorList>
    </citation>
    <scope>NUCLEOTIDE SEQUENCE [LARGE SCALE GENOMIC DNA]</scope>
    <source>
        <strain evidence="2 3">KUC8140</strain>
    </source>
</reference>
<dbReference type="PANTHER" id="PTHR35041">
    <property type="entry name" value="MEDIATOR OF RNA POLYMERASE II TRANSCRIPTION SUBUNIT 1"/>
    <property type="match status" value="1"/>
</dbReference>
<evidence type="ECO:0000313" key="2">
    <source>
        <dbReference type="EMBL" id="KLO12663.1"/>
    </source>
</evidence>
<evidence type="ECO:0000256" key="1">
    <source>
        <dbReference type="SAM" id="Phobius"/>
    </source>
</evidence>
<proteinExistence type="predicted"/>
<dbReference type="Proteomes" id="UP000053477">
    <property type="component" value="Unassembled WGS sequence"/>
</dbReference>